<reference evidence="1" key="2">
    <citation type="submission" date="2023-04" db="EMBL/GenBank/DDBJ databases">
        <authorList>
            <person name="Bu L."/>
            <person name="Lu L."/>
            <person name="Laidemitt M.R."/>
            <person name="Zhang S.M."/>
            <person name="Mutuku M."/>
            <person name="Mkoji G."/>
            <person name="Steinauer M."/>
            <person name="Loker E.S."/>
        </authorList>
    </citation>
    <scope>NUCLEOTIDE SEQUENCE</scope>
    <source>
        <strain evidence="1">KasaAsao</strain>
        <tissue evidence="1">Whole Snail</tissue>
    </source>
</reference>
<dbReference type="AlphaFoldDB" id="A0AAD8B9L4"/>
<proteinExistence type="predicted"/>
<dbReference type="Proteomes" id="UP001233172">
    <property type="component" value="Unassembled WGS sequence"/>
</dbReference>
<gene>
    <name evidence="1" type="ORF">Bpfe_020149</name>
</gene>
<evidence type="ECO:0000313" key="2">
    <source>
        <dbReference type="Proteomes" id="UP001233172"/>
    </source>
</evidence>
<evidence type="ECO:0000313" key="1">
    <source>
        <dbReference type="EMBL" id="KAK0050456.1"/>
    </source>
</evidence>
<comment type="caution">
    <text evidence="1">The sequence shown here is derived from an EMBL/GenBank/DDBJ whole genome shotgun (WGS) entry which is preliminary data.</text>
</comment>
<name>A0AAD8B9L4_BIOPF</name>
<keyword evidence="2" id="KW-1185">Reference proteome</keyword>
<protein>
    <submittedName>
        <fullName evidence="1">Uncharacterized protein</fullName>
    </submittedName>
</protein>
<reference evidence="1" key="1">
    <citation type="journal article" date="2023" name="PLoS Negl. Trop. Dis.">
        <title>A genome sequence for Biomphalaria pfeifferi, the major vector snail for the human-infecting parasite Schistosoma mansoni.</title>
        <authorList>
            <person name="Bu L."/>
            <person name="Lu L."/>
            <person name="Laidemitt M.R."/>
            <person name="Zhang S.M."/>
            <person name="Mutuku M."/>
            <person name="Mkoji G."/>
            <person name="Steinauer M."/>
            <person name="Loker E.S."/>
        </authorList>
    </citation>
    <scope>NUCLEOTIDE SEQUENCE</scope>
    <source>
        <strain evidence="1">KasaAsao</strain>
    </source>
</reference>
<dbReference type="EMBL" id="JASAOG010000114">
    <property type="protein sequence ID" value="KAK0050456.1"/>
    <property type="molecule type" value="Genomic_DNA"/>
</dbReference>
<organism evidence="1 2">
    <name type="scientific">Biomphalaria pfeifferi</name>
    <name type="common">Bloodfluke planorb</name>
    <name type="synonym">Freshwater snail</name>
    <dbReference type="NCBI Taxonomy" id="112525"/>
    <lineage>
        <taxon>Eukaryota</taxon>
        <taxon>Metazoa</taxon>
        <taxon>Spiralia</taxon>
        <taxon>Lophotrochozoa</taxon>
        <taxon>Mollusca</taxon>
        <taxon>Gastropoda</taxon>
        <taxon>Heterobranchia</taxon>
        <taxon>Euthyneura</taxon>
        <taxon>Panpulmonata</taxon>
        <taxon>Hygrophila</taxon>
        <taxon>Lymnaeoidea</taxon>
        <taxon>Planorbidae</taxon>
        <taxon>Biomphalaria</taxon>
    </lineage>
</organism>
<accession>A0AAD8B9L4</accession>
<sequence>MHAVKVSKDYFVSSQNALLIPRKDFGTRKFISLGGTSAPGIFRSVSLPSLAWLDKRPGVKVTKRIASLVQKSTPKKNAAATTSAMRSG</sequence>